<dbReference type="AlphaFoldDB" id="A0AAD2CRT0"/>
<proteinExistence type="predicted"/>
<evidence type="ECO:0000313" key="2">
    <source>
        <dbReference type="Proteomes" id="UP001295423"/>
    </source>
</evidence>
<gene>
    <name evidence="1" type="ORF">CYCCA115_LOCUS8343</name>
</gene>
<dbReference type="Proteomes" id="UP001295423">
    <property type="component" value="Unassembled WGS sequence"/>
</dbReference>
<protein>
    <submittedName>
        <fullName evidence="1">Uncharacterized protein</fullName>
    </submittedName>
</protein>
<name>A0AAD2CRT0_9STRA</name>
<reference evidence="1" key="1">
    <citation type="submission" date="2023-08" db="EMBL/GenBank/DDBJ databases">
        <authorList>
            <person name="Audoor S."/>
            <person name="Bilcke G."/>
        </authorList>
    </citation>
    <scope>NUCLEOTIDE SEQUENCE</scope>
</reference>
<keyword evidence="2" id="KW-1185">Reference proteome</keyword>
<accession>A0AAD2CRT0</accession>
<dbReference type="EMBL" id="CAKOGP040001113">
    <property type="protein sequence ID" value="CAJ1943245.1"/>
    <property type="molecule type" value="Genomic_DNA"/>
</dbReference>
<organism evidence="1 2">
    <name type="scientific">Cylindrotheca closterium</name>
    <dbReference type="NCBI Taxonomy" id="2856"/>
    <lineage>
        <taxon>Eukaryota</taxon>
        <taxon>Sar</taxon>
        <taxon>Stramenopiles</taxon>
        <taxon>Ochrophyta</taxon>
        <taxon>Bacillariophyta</taxon>
        <taxon>Bacillariophyceae</taxon>
        <taxon>Bacillariophycidae</taxon>
        <taxon>Bacillariales</taxon>
        <taxon>Bacillariaceae</taxon>
        <taxon>Cylindrotheca</taxon>
    </lineage>
</organism>
<evidence type="ECO:0000313" key="1">
    <source>
        <dbReference type="EMBL" id="CAJ1943245.1"/>
    </source>
</evidence>
<sequence length="193" mass="21677">MPLLSPLISKVAIHMSSQELQPYPLSKTSSCASATMFNILRTASTTTSHQTPWTTAEVDESVSPSRNDRVTNLRPRRVTFKPTVTVRSIPHFNRYPQSMKKKIWNSSAEIYWNARRNKIEFKAEGCDWRNVVTEDQMHVDVAMGELIHPCHVSSSSTQQHQHEVLEASGAGGGVVRTTLFPTTRKVQGELILC</sequence>
<comment type="caution">
    <text evidence="1">The sequence shown here is derived from an EMBL/GenBank/DDBJ whole genome shotgun (WGS) entry which is preliminary data.</text>
</comment>